<dbReference type="PANTHER" id="PTHR30189">
    <property type="entry name" value="LPS-ASSEMBLY PROTEIN"/>
    <property type="match status" value="1"/>
</dbReference>
<evidence type="ECO:0000259" key="3">
    <source>
        <dbReference type="Pfam" id="PF19838"/>
    </source>
</evidence>
<evidence type="ECO:0000313" key="5">
    <source>
        <dbReference type="Proteomes" id="UP000199045"/>
    </source>
</evidence>
<feature type="region of interest" description="Disordered" evidence="1">
    <location>
        <begin position="771"/>
        <end position="791"/>
    </location>
</feature>
<proteinExistence type="predicted"/>
<keyword evidence="2" id="KW-1133">Transmembrane helix</keyword>
<reference evidence="4 5" key="1">
    <citation type="submission" date="2016-10" db="EMBL/GenBank/DDBJ databases">
        <authorList>
            <person name="de Groot N.N."/>
        </authorList>
    </citation>
    <scope>NUCLEOTIDE SEQUENCE [LARGE SCALE GENOMIC DNA]</scope>
    <source>
        <strain evidence="4 5">DSM 527</strain>
    </source>
</reference>
<sequence length="929" mass="104392">MHLNHKNNYKKFLRQIYLVFAGILIVIPFIITAVATPAPDAYESFNKSFTDGVPKDTVPVSRTDTSSRGKDTTLRPVITPAEEVTDSVPVSTDYTGTDSMFVPKLSKDSLDAPITYKAKDSIVLVVPDKRFYFYGTANTKYKKTSLSAERMNYTQSTGIMEATTALDTAGKPYGRPQLDDNGQAFDSDTLRYNITTQRAKIYNTRSQYGEGFVASEQTKREPDNSIFGFRNGYTTCNLDTPHFQFRARKIKVIPDKLVISGPANLEIEGVPTPLFIPFAIFPITHGQQSGILVPGYVVNAQKGMGLENGGYYIGLGDNFDLTMRGDIYSYGSWSITASPTYRKRYHYNGGMTLSFANTRFGDPSVKSEFSRSRDFRVTWNHSMDSKARPGVTFGASVNFGTSSYNTFNVYDYASRVNNNLGSSISFSKTWQGKPFNFTSSLTHSQNLTTRDVNISFPSATFTMNTIYPFQPKEVVGKAKWYHKLGIGYNATLQNSVTFKDSLFGKSQMFDALQSGMKHAIPISFSIPVFKNFTFSPSISYSEYWFTKKTIRTFNRDKRYSLDSLGRIDTSYQSGFFTARQASAGVSLSTALYGMYQFGKNSKIKAIRHVMRPTISASLAPDLAKNAYYDLYYTRDSQKVRQSYFTSSSVGVPSEGRSGSISFGIDNNLEMKVFSKKDTSANKEKKIKLLDGFGINGSYNFLADSFQLSNFNIYARTNLFDKLNITAGGTIDPYVVNARGNRIEKYVWQDGKFSIGRLTSANIALSTSFQSSDKKSKQKEQEIQNLENEQSNDAAFQAQQRQLQAIRKNPGEYVDFDIPWKLDLSYSLTYSKSIIPDSGGVVKSINQYLAFNGDFSLTPKWKIGVNSGYNFIDNKLAYTNVYISRDLHCWQMSINLIPIGTYRQFSITISPKSGILRDLRLNRSRTFYDL</sequence>
<gene>
    <name evidence="4" type="ORF">SAMN04488121_109109</name>
</gene>
<evidence type="ECO:0000256" key="1">
    <source>
        <dbReference type="SAM" id="MobiDB-lite"/>
    </source>
</evidence>
<evidence type="ECO:0000313" key="4">
    <source>
        <dbReference type="EMBL" id="SDH15574.1"/>
    </source>
</evidence>
<protein>
    <recommendedName>
        <fullName evidence="3">LPS-assembly protein LptD central domain-containing protein</fullName>
    </recommendedName>
</protein>
<name>A0A1G8A3R0_CHIFI</name>
<dbReference type="STRING" id="104663.SAMN04488121_109109"/>
<dbReference type="AlphaFoldDB" id="A0A1G8A3R0"/>
<dbReference type="GO" id="GO:1990351">
    <property type="term" value="C:transporter complex"/>
    <property type="evidence" value="ECO:0007669"/>
    <property type="project" value="TreeGrafter"/>
</dbReference>
<keyword evidence="2" id="KW-0472">Membrane</keyword>
<dbReference type="Pfam" id="PF19838">
    <property type="entry name" value="LptD_2"/>
    <property type="match status" value="1"/>
</dbReference>
<organism evidence="4 5">
    <name type="scientific">Chitinophaga filiformis</name>
    <name type="common">Myxococcus filiformis</name>
    <name type="synonym">Flexibacter filiformis</name>
    <dbReference type="NCBI Taxonomy" id="104663"/>
    <lineage>
        <taxon>Bacteria</taxon>
        <taxon>Pseudomonadati</taxon>
        <taxon>Bacteroidota</taxon>
        <taxon>Chitinophagia</taxon>
        <taxon>Chitinophagales</taxon>
        <taxon>Chitinophagaceae</taxon>
        <taxon>Chitinophaga</taxon>
    </lineage>
</organism>
<dbReference type="PANTHER" id="PTHR30189:SF1">
    <property type="entry name" value="LPS-ASSEMBLY PROTEIN LPTD"/>
    <property type="match status" value="1"/>
</dbReference>
<feature type="compositionally biased region" description="Basic and acidic residues" evidence="1">
    <location>
        <begin position="771"/>
        <end position="781"/>
    </location>
</feature>
<keyword evidence="2" id="KW-0812">Transmembrane</keyword>
<accession>A0A1G8A3R0</accession>
<feature type="transmembrane region" description="Helical" evidence="2">
    <location>
        <begin position="12"/>
        <end position="35"/>
    </location>
</feature>
<evidence type="ECO:0000256" key="2">
    <source>
        <dbReference type="SAM" id="Phobius"/>
    </source>
</evidence>
<dbReference type="EMBL" id="FNBN01000009">
    <property type="protein sequence ID" value="SDH15574.1"/>
    <property type="molecule type" value="Genomic_DNA"/>
</dbReference>
<dbReference type="InterPro" id="IPR045659">
    <property type="entry name" value="LptD_2"/>
</dbReference>
<feature type="domain" description="LPS-assembly protein LptD central" evidence="3">
    <location>
        <begin position="258"/>
        <end position="733"/>
    </location>
</feature>
<dbReference type="GO" id="GO:0009279">
    <property type="term" value="C:cell outer membrane"/>
    <property type="evidence" value="ECO:0007669"/>
    <property type="project" value="TreeGrafter"/>
</dbReference>
<dbReference type="InterPro" id="IPR050218">
    <property type="entry name" value="LptD"/>
</dbReference>
<dbReference type="Proteomes" id="UP000199045">
    <property type="component" value="Unassembled WGS sequence"/>
</dbReference>